<keyword evidence="3" id="KW-1185">Reference proteome</keyword>
<dbReference type="RefSeq" id="WP_076218956.1">
    <property type="nucleotide sequence ID" value="NZ_MPVP01000080.1"/>
</dbReference>
<reference evidence="2 3" key="1">
    <citation type="submission" date="2016-11" db="EMBL/GenBank/DDBJ databases">
        <title>Paenibacillus species isolates.</title>
        <authorList>
            <person name="Beno S.M."/>
        </authorList>
    </citation>
    <scope>NUCLEOTIDE SEQUENCE [LARGE SCALE GENOMIC DNA]</scope>
    <source>
        <strain evidence="2 3">FSL H7-0433</strain>
    </source>
</reference>
<dbReference type="Pfam" id="PF10088">
    <property type="entry name" value="DUF2326"/>
    <property type="match status" value="1"/>
</dbReference>
<dbReference type="EMBL" id="MPVP01000080">
    <property type="protein sequence ID" value="OMD33747.1"/>
    <property type="molecule type" value="Genomic_DNA"/>
</dbReference>
<dbReference type="Proteomes" id="UP000187158">
    <property type="component" value="Unassembled WGS sequence"/>
</dbReference>
<evidence type="ECO:0000259" key="1">
    <source>
        <dbReference type="Pfam" id="PF10088"/>
    </source>
</evidence>
<comment type="caution">
    <text evidence="2">The sequence shown here is derived from an EMBL/GenBank/DDBJ whole genome shotgun (WGS) entry which is preliminary data.</text>
</comment>
<protein>
    <recommendedName>
        <fullName evidence="1">DUF2326 domain-containing protein</fullName>
    </recommendedName>
</protein>
<accession>A0ABX3GRQ6</accession>
<dbReference type="InterPro" id="IPR018760">
    <property type="entry name" value="DUF2326"/>
</dbReference>
<proteinExistence type="predicted"/>
<gene>
    <name evidence="2" type="ORF">BSO21_14295</name>
</gene>
<evidence type="ECO:0000313" key="2">
    <source>
        <dbReference type="EMBL" id="OMD33747.1"/>
    </source>
</evidence>
<evidence type="ECO:0000313" key="3">
    <source>
        <dbReference type="Proteomes" id="UP000187158"/>
    </source>
</evidence>
<organism evidence="2 3">
    <name type="scientific">Paenibacillus odorifer</name>
    <dbReference type="NCBI Taxonomy" id="189426"/>
    <lineage>
        <taxon>Bacteria</taxon>
        <taxon>Bacillati</taxon>
        <taxon>Bacillota</taxon>
        <taxon>Bacilli</taxon>
        <taxon>Bacillales</taxon>
        <taxon>Paenibacillaceae</taxon>
        <taxon>Paenibacillus</taxon>
    </lineage>
</organism>
<name>A0ABX3GRQ6_9BACL</name>
<sequence length="146" mass="16972">MLWNAYGEIGILDFELNNNTGVNDSTGRIKIICKIEDEKSHGRLYMKINIFDLTWFIHGIENNKDINFLIHDGSYSKPDKYAKAKLLKYVDTKLKSIGKGQYFITLNVDELEKESIEDFDAMGAIVAKFRRGDDEVNRFFGFRYKN</sequence>
<feature type="domain" description="DUF2326" evidence="1">
    <location>
        <begin position="10"/>
        <end position="143"/>
    </location>
</feature>